<dbReference type="STRING" id="168384.SAMN05660368_02098"/>
<dbReference type="Pfam" id="PF13524">
    <property type="entry name" value="Glyco_trans_1_2"/>
    <property type="match status" value="1"/>
</dbReference>
<evidence type="ECO:0000256" key="4">
    <source>
        <dbReference type="ARBA" id="ARBA00022840"/>
    </source>
</evidence>
<feature type="coiled-coil region" evidence="5">
    <location>
        <begin position="270"/>
        <end position="300"/>
    </location>
</feature>
<proteinExistence type="inferred from homology"/>
<dbReference type="SUPFAM" id="SSF52540">
    <property type="entry name" value="P-loop containing nucleoside triphosphate hydrolases"/>
    <property type="match status" value="1"/>
</dbReference>
<dbReference type="Proteomes" id="UP000005561">
    <property type="component" value="Unassembled WGS sequence"/>
</dbReference>
<keyword evidence="3" id="KW-0547">Nucleotide-binding</keyword>
<evidence type="ECO:0000256" key="2">
    <source>
        <dbReference type="ARBA" id="ARBA00022448"/>
    </source>
</evidence>
<dbReference type="SUPFAM" id="SSF53756">
    <property type="entry name" value="UDP-Glycosyltransferase/glycogen phosphorylase"/>
    <property type="match status" value="1"/>
</dbReference>
<dbReference type="EMBL" id="ACCL02000010">
    <property type="protein sequence ID" value="EET60575.1"/>
    <property type="molecule type" value="Genomic_DNA"/>
</dbReference>
<dbReference type="InterPro" id="IPR050683">
    <property type="entry name" value="Bact_Polysacc_Export_ATP-bd"/>
</dbReference>
<evidence type="ECO:0000313" key="8">
    <source>
        <dbReference type="Proteomes" id="UP000005561"/>
    </source>
</evidence>
<dbReference type="PROSITE" id="PS50893">
    <property type="entry name" value="ABC_TRANSPORTER_2"/>
    <property type="match status" value="1"/>
</dbReference>
<dbReference type="PANTHER" id="PTHR46743">
    <property type="entry name" value="TEICHOIC ACIDS EXPORT ATP-BINDING PROTEIN TAGH"/>
    <property type="match status" value="1"/>
</dbReference>
<dbReference type="Gene3D" id="3.40.50.300">
    <property type="entry name" value="P-loop containing nucleotide triphosphate hydrolases"/>
    <property type="match status" value="1"/>
</dbReference>
<dbReference type="InterPro" id="IPR017871">
    <property type="entry name" value="ABC_transporter-like_CS"/>
</dbReference>
<dbReference type="PROSITE" id="PS00211">
    <property type="entry name" value="ABC_TRANSPORTER_1"/>
    <property type="match status" value="1"/>
</dbReference>
<dbReference type="CDD" id="cd03220">
    <property type="entry name" value="ABC_KpsT_Wzt"/>
    <property type="match status" value="1"/>
</dbReference>
<dbReference type="Gene3D" id="3.40.50.2000">
    <property type="entry name" value="Glycogen Phosphorylase B"/>
    <property type="match status" value="1"/>
</dbReference>
<keyword evidence="8" id="KW-1185">Reference proteome</keyword>
<dbReference type="InterPro" id="IPR055259">
    <property type="entry name" value="YkvP/CgeB_Glyco_trans-like"/>
</dbReference>
<reference evidence="7" key="1">
    <citation type="submission" date="2009-07" db="EMBL/GenBank/DDBJ databases">
        <authorList>
            <person name="Weinstock G."/>
            <person name="Sodergren E."/>
            <person name="Clifton S."/>
            <person name="Fulton L."/>
            <person name="Fulton B."/>
            <person name="Courtney L."/>
            <person name="Fronick C."/>
            <person name="Harrison M."/>
            <person name="Strong C."/>
            <person name="Farmer C."/>
            <person name="Delahaunty K."/>
            <person name="Markovic C."/>
            <person name="Hall O."/>
            <person name="Minx P."/>
            <person name="Tomlinson C."/>
            <person name="Mitreva M."/>
            <person name="Nelson J."/>
            <person name="Hou S."/>
            <person name="Wollam A."/>
            <person name="Pepin K.H."/>
            <person name="Johnson M."/>
            <person name="Bhonagiri V."/>
            <person name="Nash W.E."/>
            <person name="Warren W."/>
            <person name="Chinwalla A."/>
            <person name="Mardis E.R."/>
            <person name="Wilson R.K."/>
        </authorList>
    </citation>
    <scope>NUCLEOTIDE SEQUENCE [LARGE SCALE GENOMIC DNA]</scope>
    <source>
        <strain evidence="7">DSM 14469</strain>
    </source>
</reference>
<sequence length="655" mass="74943">MGKEMLRVEHVGMKFNLSRERVDTLKEYVLKKIKGEIKYNEFWALKDVDFSVQKGDRVGILGLNGAGKSTLLKVVAGVFKPTEGQVIKHGKIVPLLELGAGFEKQYTGAENIYLYGSMLGYSKSFIEEKYDEIVEFSELKDFIDVPVKNYSSGMKSRLGFAIATTVKPQILILDEVLSVGDARFRKKSEKRITDMFESKVTVLFVSHNLDQVLRVCNKAILLDHGRLIAKGDVEEVAAVYREMIGENGQTAGRQESIVKPAVAEKGKKGKDDAQKVAGLLEEQKKLLQEQKKMLWDLHREHADGMKAIQEIKTHVNRELYRRDDWGARAEETAVKAAGRPIWVIKCPAPDNASKIRWGDYAYAVSLKKNLEKQGVYVVLDMREDWGCETQADVVVVLRGCEFYRPDRRNKKCIYLMWNISHPNDVTASEYELYDGVCVASMHYAKRLQESLSVPVFALLQCTDTDLFYPAEKTPQEYAYDYIFVGNSRGVARDSVMWAVENKLPLTIWGGNWQNILKDHMDLVEDTFIENDKLPQLYRSSRVTLNDHWKDMKDAQYINNRIFDALACGLPVISDYSEELAETFPEAVLYYRNRQEFEQCIERIENDYDRIRACVAEQWPLIREKYSFEARAKELVEIAGQIAAKRADMSEEGKGL</sequence>
<accession>C6LFJ0</accession>
<evidence type="ECO:0000256" key="5">
    <source>
        <dbReference type="SAM" id="Coils"/>
    </source>
</evidence>
<dbReference type="OrthoDB" id="9778870at2"/>
<comment type="similarity">
    <text evidence="1">Belongs to the ABC transporter superfamily.</text>
</comment>
<dbReference type="GO" id="GO:0140359">
    <property type="term" value="F:ABC-type transporter activity"/>
    <property type="evidence" value="ECO:0007669"/>
    <property type="project" value="InterPro"/>
</dbReference>
<keyword evidence="5" id="KW-0175">Coiled coil</keyword>
<dbReference type="eggNOG" id="COG4641">
    <property type="taxonomic scope" value="Bacteria"/>
</dbReference>
<gene>
    <name evidence="7" type="ORF">BRYFOR_07393</name>
</gene>
<evidence type="ECO:0000313" key="7">
    <source>
        <dbReference type="EMBL" id="EET60575.1"/>
    </source>
</evidence>
<dbReference type="AlphaFoldDB" id="C6LFJ0"/>
<name>C6LFJ0_9FIRM</name>
<organism evidence="7 8">
    <name type="scientific">Marvinbryantia formatexigens DSM 14469</name>
    <dbReference type="NCBI Taxonomy" id="478749"/>
    <lineage>
        <taxon>Bacteria</taxon>
        <taxon>Bacillati</taxon>
        <taxon>Bacillota</taxon>
        <taxon>Clostridia</taxon>
        <taxon>Lachnospirales</taxon>
        <taxon>Lachnospiraceae</taxon>
        <taxon>Marvinbryantia</taxon>
    </lineage>
</organism>
<dbReference type="InterPro" id="IPR027417">
    <property type="entry name" value="P-loop_NTPase"/>
</dbReference>
<evidence type="ECO:0000259" key="6">
    <source>
        <dbReference type="PROSITE" id="PS50893"/>
    </source>
</evidence>
<dbReference type="GO" id="GO:0005524">
    <property type="term" value="F:ATP binding"/>
    <property type="evidence" value="ECO:0007669"/>
    <property type="project" value="UniProtKB-KW"/>
</dbReference>
<protein>
    <recommendedName>
        <fullName evidence="6">ABC transporter domain-containing protein</fullName>
    </recommendedName>
</protein>
<evidence type="ECO:0000256" key="1">
    <source>
        <dbReference type="ARBA" id="ARBA00005417"/>
    </source>
</evidence>
<dbReference type="InterPro" id="IPR003439">
    <property type="entry name" value="ABC_transporter-like_ATP-bd"/>
</dbReference>
<evidence type="ECO:0000256" key="3">
    <source>
        <dbReference type="ARBA" id="ARBA00022741"/>
    </source>
</evidence>
<dbReference type="PANTHER" id="PTHR46743:SF2">
    <property type="entry name" value="TEICHOIC ACIDS EXPORT ATP-BINDING PROTEIN TAGH"/>
    <property type="match status" value="1"/>
</dbReference>
<dbReference type="Pfam" id="PF00005">
    <property type="entry name" value="ABC_tran"/>
    <property type="match status" value="1"/>
</dbReference>
<keyword evidence="2" id="KW-0813">Transport</keyword>
<dbReference type="InterPro" id="IPR015860">
    <property type="entry name" value="ABC_transpr_TagH-like"/>
</dbReference>
<dbReference type="GO" id="GO:0016887">
    <property type="term" value="F:ATP hydrolysis activity"/>
    <property type="evidence" value="ECO:0007669"/>
    <property type="project" value="InterPro"/>
</dbReference>
<comment type="caution">
    <text evidence="7">The sequence shown here is derived from an EMBL/GenBank/DDBJ whole genome shotgun (WGS) entry which is preliminary data.</text>
</comment>
<feature type="domain" description="ABC transporter" evidence="6">
    <location>
        <begin position="25"/>
        <end position="249"/>
    </location>
</feature>
<dbReference type="GO" id="GO:0016020">
    <property type="term" value="C:membrane"/>
    <property type="evidence" value="ECO:0007669"/>
    <property type="project" value="InterPro"/>
</dbReference>
<keyword evidence="4" id="KW-0067">ATP-binding</keyword>
<dbReference type="InterPro" id="IPR003593">
    <property type="entry name" value="AAA+_ATPase"/>
</dbReference>
<dbReference type="eggNOG" id="COG1134">
    <property type="taxonomic scope" value="Bacteria"/>
</dbReference>
<dbReference type="SMART" id="SM00382">
    <property type="entry name" value="AAA"/>
    <property type="match status" value="1"/>
</dbReference>